<gene>
    <name evidence="3" type="ORF">SPI_07287</name>
</gene>
<evidence type="ECO:0000259" key="2">
    <source>
        <dbReference type="Pfam" id="PF23544"/>
    </source>
</evidence>
<dbReference type="Proteomes" id="UP000076874">
    <property type="component" value="Unassembled WGS sequence"/>
</dbReference>
<evidence type="ECO:0000313" key="4">
    <source>
        <dbReference type="Proteomes" id="UP000076874"/>
    </source>
</evidence>
<organism evidence="3 4">
    <name type="scientific">Niveomyces insectorum RCEF 264</name>
    <dbReference type="NCBI Taxonomy" id="1081102"/>
    <lineage>
        <taxon>Eukaryota</taxon>
        <taxon>Fungi</taxon>
        <taxon>Dikarya</taxon>
        <taxon>Ascomycota</taxon>
        <taxon>Pezizomycotina</taxon>
        <taxon>Sordariomycetes</taxon>
        <taxon>Hypocreomycetidae</taxon>
        <taxon>Hypocreales</taxon>
        <taxon>Cordycipitaceae</taxon>
        <taxon>Niveomyces</taxon>
    </lineage>
</organism>
<sequence>MATRPIRIANCSGAIGDGPDQIYRLAKAGGIDAITGDYLAEFNLAWRAIDQAADASKGFEAGFLGQLAWHDGDAARLVAEKKIKIVNDGGALNPQGLAVATDRYLQSLGITNLTIAWVTGDDLTAAVREGRLLDGGGNDDKNEGLPHLDKPGVYLTDEDIQAMLTANAYTGQAGIVRALQEGADIVICGRCCDASPVMGLATWWHGWGPEAYDALAGSLVAGHLIECGPSVTGGNFCGVYEIARIHDLGYPIVEIAGDGSFVLTKHAGTAGAVTRDTCTAQLLYEIQGPRYLTPDVAVNFDSVTLEDAGPDRVRVFGVTGAPPPPTTKLAVCLRGGYQVEFSVFCAGLNTEDKFRQMKEGVLGCLDRAAFSTICIDRYGTAPADPSSEAACTVAIRFFAQAPTKEALATLRSAIFVNGLQGFCGMHTSMDWRALEPREYVRYVPVLVRQSLVPLQVHMLAAGKDHASTSYTIAARPVDLCSAASAAPQASYDPDPNVSLPLPLPPSTAADGKVQTVRRPLGDLVFARSGDKGSNSSIGFWVRDDAAYAWLRAFLTMARAKALLGRDWSDAYGIERCEFPNLRAVHIVVKGLLQEGVSCSSIIDGFGKSVGEFMRARFVDLPVNLVAAEDARRTAAWAKAGRTYTHL</sequence>
<evidence type="ECO:0000259" key="1">
    <source>
        <dbReference type="Pfam" id="PF07287"/>
    </source>
</evidence>
<evidence type="ECO:0008006" key="5">
    <source>
        <dbReference type="Google" id="ProtNLM"/>
    </source>
</evidence>
<protein>
    <recommendedName>
        <fullName evidence="5">DUF1446 domain containing protein</fullName>
    </recommendedName>
</protein>
<comment type="caution">
    <text evidence="3">The sequence shown here is derived from an EMBL/GenBank/DDBJ whole genome shotgun (WGS) entry which is preliminary data.</text>
</comment>
<dbReference type="PANTHER" id="PTHR47585">
    <property type="match status" value="1"/>
</dbReference>
<dbReference type="InterPro" id="IPR010839">
    <property type="entry name" value="AtuA_N"/>
</dbReference>
<dbReference type="InterPro" id="IPR056362">
    <property type="entry name" value="AtuA-like_ferredoxin_dom"/>
</dbReference>
<reference evidence="3 4" key="1">
    <citation type="journal article" date="2016" name="Genome Biol. Evol.">
        <title>Divergent and convergent evolution of fungal pathogenicity.</title>
        <authorList>
            <person name="Shang Y."/>
            <person name="Xiao G."/>
            <person name="Zheng P."/>
            <person name="Cen K."/>
            <person name="Zhan S."/>
            <person name="Wang C."/>
        </authorList>
    </citation>
    <scope>NUCLEOTIDE SEQUENCE [LARGE SCALE GENOMIC DNA]</scope>
    <source>
        <strain evidence="3 4">RCEF 264</strain>
    </source>
</reference>
<dbReference type="EMBL" id="AZHD01000014">
    <property type="protein sequence ID" value="OAA57628.1"/>
    <property type="molecule type" value="Genomic_DNA"/>
</dbReference>
<dbReference type="PANTHER" id="PTHR47585:SF1">
    <property type="entry name" value="DUF1446 DOMAIN-CONTAINING PROTEIN"/>
    <property type="match status" value="1"/>
</dbReference>
<proteinExistence type="predicted"/>
<dbReference type="Pfam" id="PF23544">
    <property type="entry name" value="AtuA_ferredoxin"/>
    <property type="match status" value="1"/>
</dbReference>
<dbReference type="AlphaFoldDB" id="A0A167QGQ3"/>
<feature type="domain" description="Acyclic terpene utilisation N-terminal" evidence="1">
    <location>
        <begin position="6"/>
        <end position="458"/>
    </location>
</feature>
<dbReference type="Pfam" id="PF07287">
    <property type="entry name" value="AtuA"/>
    <property type="match status" value="1"/>
</dbReference>
<evidence type="ECO:0000313" key="3">
    <source>
        <dbReference type="EMBL" id="OAA57628.1"/>
    </source>
</evidence>
<keyword evidence="4" id="KW-1185">Reference proteome</keyword>
<name>A0A167QGQ3_9HYPO</name>
<feature type="domain" description="AtuA-like ferredoxin-fold" evidence="2">
    <location>
        <begin position="519"/>
        <end position="614"/>
    </location>
</feature>
<accession>A0A167QGQ3</accession>
<dbReference type="OrthoDB" id="10265871at2759"/>